<name>A0A0F9EB26_9ZZZZ</name>
<proteinExistence type="predicted"/>
<protein>
    <submittedName>
        <fullName evidence="1">Uncharacterized protein</fullName>
    </submittedName>
</protein>
<dbReference type="EMBL" id="LAZR01035598">
    <property type="protein sequence ID" value="KKL27086.1"/>
    <property type="molecule type" value="Genomic_DNA"/>
</dbReference>
<dbReference type="AlphaFoldDB" id="A0A0F9EB26"/>
<sequence length="179" mass="20119">MSKIRAELWELEVTLEVIDITPTNEPDPAWRYTDPAEHEHRYETGVELVNTADLHVATVESVSLGSYWCEDCCDEHEDFEIRCKQCSAVVTPRTRAVTDRRSMPGLTEINGILRQGAPGFDDLLRALNSDRLEPMHLDLGKYLVSGVVATSYSGNLGSVLPMLPEIGFRAARVRYEHTD</sequence>
<comment type="caution">
    <text evidence="1">The sequence shown here is derived from an EMBL/GenBank/DDBJ whole genome shotgun (WGS) entry which is preliminary data.</text>
</comment>
<reference evidence="1" key="1">
    <citation type="journal article" date="2015" name="Nature">
        <title>Complex archaea that bridge the gap between prokaryotes and eukaryotes.</title>
        <authorList>
            <person name="Spang A."/>
            <person name="Saw J.H."/>
            <person name="Jorgensen S.L."/>
            <person name="Zaremba-Niedzwiedzka K."/>
            <person name="Martijn J."/>
            <person name="Lind A.E."/>
            <person name="van Eijk R."/>
            <person name="Schleper C."/>
            <person name="Guy L."/>
            <person name="Ettema T.J."/>
        </authorList>
    </citation>
    <scope>NUCLEOTIDE SEQUENCE</scope>
</reference>
<evidence type="ECO:0000313" key="1">
    <source>
        <dbReference type="EMBL" id="KKL27086.1"/>
    </source>
</evidence>
<organism evidence="1">
    <name type="scientific">marine sediment metagenome</name>
    <dbReference type="NCBI Taxonomy" id="412755"/>
    <lineage>
        <taxon>unclassified sequences</taxon>
        <taxon>metagenomes</taxon>
        <taxon>ecological metagenomes</taxon>
    </lineage>
</organism>
<gene>
    <name evidence="1" type="ORF">LCGC14_2388710</name>
</gene>
<accession>A0A0F9EB26</accession>